<dbReference type="Proteomes" id="UP000547444">
    <property type="component" value="Unassembled WGS sequence"/>
</dbReference>
<feature type="transmembrane region" description="Helical" evidence="8">
    <location>
        <begin position="37"/>
        <end position="60"/>
    </location>
</feature>
<keyword evidence="10" id="KW-1185">Reference proteome</keyword>
<protein>
    <submittedName>
        <fullName evidence="9">CIC family chloride channel protein</fullName>
    </submittedName>
</protein>
<dbReference type="AlphaFoldDB" id="A0A7X5TVV3"/>
<evidence type="ECO:0000313" key="10">
    <source>
        <dbReference type="Proteomes" id="UP000547444"/>
    </source>
</evidence>
<keyword evidence="7" id="KW-0868">Chloride</keyword>
<dbReference type="EMBL" id="JAANOW010000001">
    <property type="protein sequence ID" value="NIH93707.1"/>
    <property type="molecule type" value="Genomic_DNA"/>
</dbReference>
<proteinExistence type="predicted"/>
<evidence type="ECO:0000256" key="2">
    <source>
        <dbReference type="ARBA" id="ARBA00022448"/>
    </source>
</evidence>
<evidence type="ECO:0000256" key="4">
    <source>
        <dbReference type="ARBA" id="ARBA00022989"/>
    </source>
</evidence>
<feature type="transmembrane region" description="Helical" evidence="8">
    <location>
        <begin position="322"/>
        <end position="340"/>
    </location>
</feature>
<evidence type="ECO:0000313" key="9">
    <source>
        <dbReference type="EMBL" id="NIH93707.1"/>
    </source>
</evidence>
<dbReference type="GO" id="GO:0005886">
    <property type="term" value="C:plasma membrane"/>
    <property type="evidence" value="ECO:0007669"/>
    <property type="project" value="TreeGrafter"/>
</dbReference>
<dbReference type="SUPFAM" id="SSF81340">
    <property type="entry name" value="Clc chloride channel"/>
    <property type="match status" value="1"/>
</dbReference>
<dbReference type="CDD" id="cd01031">
    <property type="entry name" value="EriC"/>
    <property type="match status" value="1"/>
</dbReference>
<name>A0A7X5TVV3_9MYCO</name>
<dbReference type="GO" id="GO:0005247">
    <property type="term" value="F:voltage-gated chloride channel activity"/>
    <property type="evidence" value="ECO:0007669"/>
    <property type="project" value="TreeGrafter"/>
</dbReference>
<dbReference type="PANTHER" id="PTHR45711:SF6">
    <property type="entry name" value="CHLORIDE CHANNEL PROTEIN"/>
    <property type="match status" value="1"/>
</dbReference>
<dbReference type="PANTHER" id="PTHR45711">
    <property type="entry name" value="CHLORIDE CHANNEL PROTEIN"/>
    <property type="match status" value="1"/>
</dbReference>
<comment type="subcellular location">
    <subcellularLocation>
        <location evidence="1">Membrane</location>
        <topology evidence="1">Multi-pass membrane protein</topology>
    </subcellularLocation>
</comment>
<evidence type="ECO:0000256" key="3">
    <source>
        <dbReference type="ARBA" id="ARBA00022692"/>
    </source>
</evidence>
<feature type="transmembrane region" description="Helical" evidence="8">
    <location>
        <begin position="216"/>
        <end position="234"/>
    </location>
</feature>
<evidence type="ECO:0000256" key="1">
    <source>
        <dbReference type="ARBA" id="ARBA00004141"/>
    </source>
</evidence>
<comment type="caution">
    <text evidence="9">The sequence shown here is derived from an EMBL/GenBank/DDBJ whole genome shotgun (WGS) entry which is preliminary data.</text>
</comment>
<dbReference type="InterPro" id="IPR001807">
    <property type="entry name" value="ClC"/>
</dbReference>
<dbReference type="InterPro" id="IPR014743">
    <property type="entry name" value="Cl-channel_core"/>
</dbReference>
<feature type="transmembrane region" description="Helical" evidence="8">
    <location>
        <begin position="254"/>
        <end position="271"/>
    </location>
</feature>
<dbReference type="Pfam" id="PF00654">
    <property type="entry name" value="Voltage_CLC"/>
    <property type="match status" value="1"/>
</dbReference>
<evidence type="ECO:0000256" key="6">
    <source>
        <dbReference type="ARBA" id="ARBA00023136"/>
    </source>
</evidence>
<dbReference type="PRINTS" id="PR00762">
    <property type="entry name" value="CLCHANNEL"/>
</dbReference>
<keyword evidence="4 8" id="KW-1133">Transmembrane helix</keyword>
<keyword evidence="5" id="KW-0406">Ion transport</keyword>
<feature type="transmembrane region" description="Helical" evidence="8">
    <location>
        <begin position="179"/>
        <end position="204"/>
    </location>
</feature>
<keyword evidence="3 8" id="KW-0812">Transmembrane</keyword>
<feature type="transmembrane region" description="Helical" evidence="8">
    <location>
        <begin position="81"/>
        <end position="101"/>
    </location>
</feature>
<keyword evidence="6 8" id="KW-0472">Membrane</keyword>
<evidence type="ECO:0000256" key="8">
    <source>
        <dbReference type="SAM" id="Phobius"/>
    </source>
</evidence>
<feature type="transmembrane region" description="Helical" evidence="8">
    <location>
        <begin position="384"/>
        <end position="409"/>
    </location>
</feature>
<accession>A0A7X5TVV3</accession>
<gene>
    <name evidence="9" type="ORF">FHU31_000663</name>
</gene>
<dbReference type="Gene3D" id="1.10.3080.10">
    <property type="entry name" value="Clc chloride channel"/>
    <property type="match status" value="1"/>
</dbReference>
<sequence length="466" mass="47364">MDQHTPTLARWLRSIFTGWQMPTSHPVDKEGEGAESLIGFVLAAAVVGALTGLAAASFRIALAQLSEWRAALSHWAHGSGWGLLVVVLACTAAVTAAAALVRRLEPQAEGSGIPHVEAVVAGRAEPGRFRILPIKYLGGLLSMGGGLALGREGPSVQMGGSIAVIVASVTRRPLSDLRILAAGGAAAGLATAFNAPIAGGVFVLEELVKRFDPRTTIATLVASASGFGSAYPFVHSGTDFRMPALQDPQLSNAGWVLIVGVCAGLLGVLYNKALMFGLHVADTSRWPAEARAAAIGVVVGVLVWCAPDLAGGGDNLTQNALLGHGAAWAVLGILALRFLLGAASYAAGTPGGLFAPMLVLGAYTGLLVGLAAEHLNPQTAPEPAALALIGMAAFFTASVQAPITGLILATELTGTTNQLPPMLGACASALLVAVALGSRPIYDLLTDRAAVLAVARGNPPGAHQPD</sequence>
<organism evidence="9 10">
    <name type="scientific">Mycolicibacterium fluoranthenivorans</name>
    <dbReference type="NCBI Taxonomy" id="258505"/>
    <lineage>
        <taxon>Bacteria</taxon>
        <taxon>Bacillati</taxon>
        <taxon>Actinomycetota</taxon>
        <taxon>Actinomycetes</taxon>
        <taxon>Mycobacteriales</taxon>
        <taxon>Mycobacteriaceae</taxon>
        <taxon>Mycolicibacterium</taxon>
    </lineage>
</organism>
<keyword evidence="2" id="KW-0813">Transport</keyword>
<dbReference type="RefSeq" id="WP_263988171.1">
    <property type="nucleotide sequence ID" value="NZ_JAANOW010000001.1"/>
</dbReference>
<feature type="transmembrane region" description="Helical" evidence="8">
    <location>
        <begin position="292"/>
        <end position="310"/>
    </location>
</feature>
<evidence type="ECO:0000256" key="7">
    <source>
        <dbReference type="ARBA" id="ARBA00023214"/>
    </source>
</evidence>
<evidence type="ECO:0000256" key="5">
    <source>
        <dbReference type="ARBA" id="ARBA00023065"/>
    </source>
</evidence>
<feature type="transmembrane region" description="Helical" evidence="8">
    <location>
        <begin position="352"/>
        <end position="372"/>
    </location>
</feature>
<reference evidence="9 10" key="1">
    <citation type="submission" date="2020-03" db="EMBL/GenBank/DDBJ databases">
        <title>Sequencing the genomes of 1000 actinobacteria strains.</title>
        <authorList>
            <person name="Klenk H.-P."/>
        </authorList>
    </citation>
    <scope>NUCLEOTIDE SEQUENCE [LARGE SCALE GENOMIC DNA]</scope>
    <source>
        <strain evidence="9 10">DSM 44556</strain>
    </source>
</reference>